<dbReference type="PANTHER" id="PTHR45744">
    <property type="entry name" value="TYROSINE AMINOTRANSFERASE"/>
    <property type="match status" value="1"/>
</dbReference>
<comment type="catalytic activity">
    <reaction evidence="12 13">
        <text>L-tyrosine + 2-oxoglutarate = 3-(4-hydroxyphenyl)pyruvate + L-glutamate</text>
        <dbReference type="Rhea" id="RHEA:15093"/>
        <dbReference type="ChEBI" id="CHEBI:16810"/>
        <dbReference type="ChEBI" id="CHEBI:29985"/>
        <dbReference type="ChEBI" id="CHEBI:36242"/>
        <dbReference type="ChEBI" id="CHEBI:58315"/>
        <dbReference type="EC" id="2.6.1.5"/>
    </reaction>
</comment>
<keyword evidence="9" id="KW-0828">Tyrosine catabolism</keyword>
<evidence type="ECO:0000256" key="10">
    <source>
        <dbReference type="ARBA" id="ARBA00022898"/>
    </source>
</evidence>
<dbReference type="InterPro" id="IPR015422">
    <property type="entry name" value="PyrdxlP-dep_Trfase_small"/>
</dbReference>
<dbReference type="PANTHER" id="PTHR45744:SF2">
    <property type="entry name" value="TYROSINE AMINOTRANSFERASE"/>
    <property type="match status" value="1"/>
</dbReference>
<evidence type="ECO:0000313" key="17">
    <source>
        <dbReference type="Proteomes" id="UP000288716"/>
    </source>
</evidence>
<dbReference type="EC" id="2.6.1.5" evidence="5 13"/>
<dbReference type="NCBIfam" id="TIGR01265">
    <property type="entry name" value="tyr_nico_aTase"/>
    <property type="match status" value="1"/>
</dbReference>
<dbReference type="InterPro" id="IPR005958">
    <property type="entry name" value="TyrNic_aminoTrfase"/>
</dbReference>
<evidence type="ECO:0000259" key="15">
    <source>
        <dbReference type="Pfam" id="PF00155"/>
    </source>
</evidence>
<evidence type="ECO:0000256" key="1">
    <source>
        <dbReference type="ARBA" id="ARBA00001933"/>
    </source>
</evidence>
<evidence type="ECO:0000256" key="13">
    <source>
        <dbReference type="PIRNR" id="PIRNR000517"/>
    </source>
</evidence>
<dbReference type="InterPro" id="IPR005957">
    <property type="entry name" value="Tyrosine_aminoTrfase"/>
</dbReference>
<dbReference type="NCBIfam" id="TIGR01264">
    <property type="entry name" value="tyr_amTase_E"/>
    <property type="match status" value="1"/>
</dbReference>
<dbReference type="SUPFAM" id="SSF53383">
    <property type="entry name" value="PLP-dependent transferases"/>
    <property type="match status" value="1"/>
</dbReference>
<accession>A0A443SEP9</accession>
<protein>
    <recommendedName>
        <fullName evidence="6 13">Tyrosine aminotransferase</fullName>
        <shortName evidence="13">TAT</shortName>
        <ecNumber evidence="5 13">2.6.1.5</ecNumber>
    </recommendedName>
</protein>
<dbReference type="GO" id="GO:0006572">
    <property type="term" value="P:L-tyrosine catabolic process"/>
    <property type="evidence" value="ECO:0007669"/>
    <property type="project" value="UniProtKB-KW"/>
</dbReference>
<dbReference type="Gene3D" id="3.90.1150.10">
    <property type="entry name" value="Aspartate Aminotransferase, domain 1"/>
    <property type="match status" value="1"/>
</dbReference>
<dbReference type="GO" id="GO:0030170">
    <property type="term" value="F:pyridoxal phosphate binding"/>
    <property type="evidence" value="ECO:0007669"/>
    <property type="project" value="InterPro"/>
</dbReference>
<dbReference type="AlphaFoldDB" id="A0A443SEP9"/>
<evidence type="ECO:0000256" key="4">
    <source>
        <dbReference type="ARBA" id="ARBA00011738"/>
    </source>
</evidence>
<dbReference type="InterPro" id="IPR015424">
    <property type="entry name" value="PyrdxlP-dep_Trfase"/>
</dbReference>
<keyword evidence="11" id="KW-0585">Phenylalanine catabolism</keyword>
<dbReference type="InterPro" id="IPR004838">
    <property type="entry name" value="NHTrfase_class1_PyrdxlP-BS"/>
</dbReference>
<organism evidence="16 17">
    <name type="scientific">Leptotrombidium deliense</name>
    <dbReference type="NCBI Taxonomy" id="299467"/>
    <lineage>
        <taxon>Eukaryota</taxon>
        <taxon>Metazoa</taxon>
        <taxon>Ecdysozoa</taxon>
        <taxon>Arthropoda</taxon>
        <taxon>Chelicerata</taxon>
        <taxon>Arachnida</taxon>
        <taxon>Acari</taxon>
        <taxon>Acariformes</taxon>
        <taxon>Trombidiformes</taxon>
        <taxon>Prostigmata</taxon>
        <taxon>Anystina</taxon>
        <taxon>Parasitengona</taxon>
        <taxon>Trombiculoidea</taxon>
        <taxon>Trombiculidae</taxon>
        <taxon>Leptotrombidium</taxon>
    </lineage>
</organism>
<evidence type="ECO:0000256" key="3">
    <source>
        <dbReference type="ARBA" id="ARBA00007441"/>
    </source>
</evidence>
<dbReference type="PROSITE" id="PS00105">
    <property type="entry name" value="AA_TRANSFER_CLASS_1"/>
    <property type="match status" value="1"/>
</dbReference>
<evidence type="ECO:0000256" key="9">
    <source>
        <dbReference type="ARBA" id="ARBA00022878"/>
    </source>
</evidence>
<keyword evidence="17" id="KW-1185">Reference proteome</keyword>
<dbReference type="CDD" id="cd00609">
    <property type="entry name" value="AAT_like"/>
    <property type="match status" value="1"/>
</dbReference>
<dbReference type="Proteomes" id="UP000288716">
    <property type="component" value="Unassembled WGS sequence"/>
</dbReference>
<dbReference type="InterPro" id="IPR015421">
    <property type="entry name" value="PyrdxlP-dep_Trfase_major"/>
</dbReference>
<gene>
    <name evidence="16" type="ORF">B4U80_05845</name>
</gene>
<name>A0A443SEP9_9ACAR</name>
<comment type="subunit">
    <text evidence="4 13">Homodimer.</text>
</comment>
<reference evidence="16 17" key="1">
    <citation type="journal article" date="2018" name="Gigascience">
        <title>Genomes of trombidid mites reveal novel predicted allergens and laterally-transferred genes associated with secondary metabolism.</title>
        <authorList>
            <person name="Dong X."/>
            <person name="Chaisiri K."/>
            <person name="Xia D."/>
            <person name="Armstrong S.D."/>
            <person name="Fang Y."/>
            <person name="Donnelly M.J."/>
            <person name="Kadowaki T."/>
            <person name="McGarry J.W."/>
            <person name="Darby A.C."/>
            <person name="Makepeace B.L."/>
        </authorList>
    </citation>
    <scope>NUCLEOTIDE SEQUENCE [LARGE SCALE GENOMIC DNA]</scope>
    <source>
        <strain evidence="16">UoL-UT</strain>
    </source>
</reference>
<sequence length="419" mass="46558">MKSKTNWNIKVAKFAANTVNPIRDVVENLKIEPNAAKKFIPLSIGDPTVYGNLKPCDEIIEAIVESVKSNEHNGYVASTGSEATRKAIAEYCSVVGAPLEATDIFVTSGCSHAIDMCIAALADPGENILIPRPGFPLYKTLSAAYGVQVKEYNLKPNDNWQIDLSHLESQIDSKTVAIVYNNPSNPCGSVFPEQHIRDLLAVAERHCLPVIADEIYENMVFSGHQFIPIASLTTEVPVLVCRGTTKRFLIPGYRLGWIQVHDRHSRFGVSFRKGLTQLCQRIMGANSIVQGAIPAILRNTPKTFFDSALRVIQENAAFVYNTFSRVPGLSPVKPTGAMYIMVGIDIQCFPTFKSDWQFIERLVGEESVFCLPGQAFNYPNYFRIVLTLPLELTKEACVRIAEFSKRYYVCNNIVKNNAL</sequence>
<evidence type="ECO:0000256" key="12">
    <source>
        <dbReference type="ARBA" id="ARBA00047798"/>
    </source>
</evidence>
<dbReference type="InterPro" id="IPR004839">
    <property type="entry name" value="Aminotransferase_I/II_large"/>
</dbReference>
<dbReference type="GO" id="GO:0006559">
    <property type="term" value="P:L-phenylalanine catabolic process"/>
    <property type="evidence" value="ECO:0007669"/>
    <property type="project" value="UniProtKB-UniRule"/>
</dbReference>
<proteinExistence type="inferred from homology"/>
<dbReference type="GO" id="GO:0004838">
    <property type="term" value="F:L-tyrosine-2-oxoglutarate transaminase activity"/>
    <property type="evidence" value="ECO:0007669"/>
    <property type="project" value="UniProtKB-UniRule"/>
</dbReference>
<evidence type="ECO:0000256" key="5">
    <source>
        <dbReference type="ARBA" id="ARBA00012749"/>
    </source>
</evidence>
<comment type="function">
    <text evidence="13">Transaminase involved in tyrosine breakdown. Converts tyrosine to p-hydroxyphenylpyruvate.</text>
</comment>
<evidence type="ECO:0000256" key="14">
    <source>
        <dbReference type="PIRSR" id="PIRSR000517-1"/>
    </source>
</evidence>
<keyword evidence="8 16" id="KW-0808">Transferase</keyword>
<evidence type="ECO:0000313" key="16">
    <source>
        <dbReference type="EMBL" id="RWS26003.1"/>
    </source>
</evidence>
<dbReference type="Pfam" id="PF00155">
    <property type="entry name" value="Aminotran_1_2"/>
    <property type="match status" value="1"/>
</dbReference>
<evidence type="ECO:0000256" key="7">
    <source>
        <dbReference type="ARBA" id="ARBA00022576"/>
    </source>
</evidence>
<comment type="similarity">
    <text evidence="3 13">Belongs to the class-I pyridoxal-phosphate-dependent aminotransferase family.</text>
</comment>
<dbReference type="Gene3D" id="3.40.640.10">
    <property type="entry name" value="Type I PLP-dependent aspartate aminotransferase-like (Major domain)"/>
    <property type="match status" value="1"/>
</dbReference>
<feature type="modified residue" description="N6-(pyridoxal phosphate)lysine" evidence="14">
    <location>
        <position position="246"/>
    </location>
</feature>
<dbReference type="UniPathway" id="UPA00139">
    <property type="reaction ID" value="UER00338"/>
</dbReference>
<evidence type="ECO:0000256" key="6">
    <source>
        <dbReference type="ARBA" id="ARBA00015959"/>
    </source>
</evidence>
<evidence type="ECO:0000256" key="2">
    <source>
        <dbReference type="ARBA" id="ARBA00005203"/>
    </source>
</evidence>
<evidence type="ECO:0000256" key="11">
    <source>
        <dbReference type="ARBA" id="ARBA00023232"/>
    </source>
</evidence>
<keyword evidence="7 16" id="KW-0032">Aminotransferase</keyword>
<dbReference type="VEuPathDB" id="VectorBase:LDEU006037"/>
<comment type="caution">
    <text evidence="16">The sequence shown here is derived from an EMBL/GenBank/DDBJ whole genome shotgun (WGS) entry which is preliminary data.</text>
</comment>
<keyword evidence="10 13" id="KW-0663">Pyridoxal phosphate</keyword>
<evidence type="ECO:0000256" key="8">
    <source>
        <dbReference type="ARBA" id="ARBA00022679"/>
    </source>
</evidence>
<feature type="domain" description="Aminotransferase class I/classII large" evidence="15">
    <location>
        <begin position="38"/>
        <end position="400"/>
    </location>
</feature>
<comment type="cofactor">
    <cofactor evidence="1 13 14">
        <name>pyridoxal 5'-phosphate</name>
        <dbReference type="ChEBI" id="CHEBI:597326"/>
    </cofactor>
</comment>
<comment type="pathway">
    <text evidence="2 13">Amino-acid degradation; L-phenylalanine degradation; acetoacetate and fumarate from L-phenylalanine: step 2/6.</text>
</comment>
<dbReference type="OrthoDB" id="7042322at2759"/>
<dbReference type="STRING" id="299467.A0A443SEP9"/>
<dbReference type="EMBL" id="NCKV01003159">
    <property type="protein sequence ID" value="RWS26003.1"/>
    <property type="molecule type" value="Genomic_DNA"/>
</dbReference>
<dbReference type="PIRSF" id="PIRSF000517">
    <property type="entry name" value="Tyr_transaminase"/>
    <property type="match status" value="1"/>
</dbReference>